<evidence type="ECO:0000313" key="2">
    <source>
        <dbReference type="Proteomes" id="UP000017836"/>
    </source>
</evidence>
<dbReference type="Proteomes" id="UP000017836">
    <property type="component" value="Unassembled WGS sequence"/>
</dbReference>
<organism evidence="1 2">
    <name type="scientific">Amborella trichopoda</name>
    <dbReference type="NCBI Taxonomy" id="13333"/>
    <lineage>
        <taxon>Eukaryota</taxon>
        <taxon>Viridiplantae</taxon>
        <taxon>Streptophyta</taxon>
        <taxon>Embryophyta</taxon>
        <taxon>Tracheophyta</taxon>
        <taxon>Spermatophyta</taxon>
        <taxon>Magnoliopsida</taxon>
        <taxon>Amborellales</taxon>
        <taxon>Amborellaceae</taxon>
        <taxon>Amborella</taxon>
    </lineage>
</organism>
<dbReference type="EMBL" id="KI397486">
    <property type="protein sequence ID" value="ERM95458.1"/>
    <property type="molecule type" value="Genomic_DNA"/>
</dbReference>
<evidence type="ECO:0000313" key="1">
    <source>
        <dbReference type="EMBL" id="ERM95458.1"/>
    </source>
</evidence>
<dbReference type="AlphaFoldDB" id="W1NIV7"/>
<accession>W1NIV7</accession>
<name>W1NIV7_AMBTC</name>
<proteinExistence type="predicted"/>
<protein>
    <submittedName>
        <fullName evidence="1">Uncharacterized protein</fullName>
    </submittedName>
</protein>
<sequence length="115" mass="11984">MAAVVVAAGSVADGDESWGWWSSKIEEVAGSWSRLPSGGREAGKKGSLVAGGDGDVVIWRMEGSWAAAEWGAEVVEADWSGGSKGKGGGRSWRQLMMAKQERVETEGGSAVEEKA</sequence>
<reference evidence="2" key="1">
    <citation type="journal article" date="2013" name="Science">
        <title>The Amborella genome and the evolution of flowering plants.</title>
        <authorList>
            <consortium name="Amborella Genome Project"/>
        </authorList>
    </citation>
    <scope>NUCLEOTIDE SEQUENCE [LARGE SCALE GENOMIC DNA]</scope>
</reference>
<dbReference type="Gramene" id="ERM95458">
    <property type="protein sequence ID" value="ERM95458"/>
    <property type="gene ID" value="AMTR_s00008p00259810"/>
</dbReference>
<keyword evidence="2" id="KW-1185">Reference proteome</keyword>
<dbReference type="HOGENOM" id="CLU_176519_0_0_1"/>
<gene>
    <name evidence="1" type="ORF">AMTR_s00008p00259810</name>
</gene>